<dbReference type="PRINTS" id="PR00420">
    <property type="entry name" value="RNGMNOXGNASE"/>
</dbReference>
<reference evidence="6" key="1">
    <citation type="submission" date="2022-10" db="EMBL/GenBank/DDBJ databases">
        <title>Culturing micro-colonial fungi from biological soil crusts in the Mojave desert and describing Neophaeococcomyces mojavensis, and introducing the new genera and species Taxawa tesnikishii.</title>
        <authorList>
            <person name="Kurbessoian T."/>
            <person name="Stajich J.E."/>
        </authorList>
    </citation>
    <scope>NUCLEOTIDE SEQUENCE</scope>
    <source>
        <strain evidence="6">TK_41</strain>
    </source>
</reference>
<dbReference type="PANTHER" id="PTHR43004:SF8">
    <property type="entry name" value="FAD-BINDING DOMAIN-CONTAINING PROTEIN-RELATED"/>
    <property type="match status" value="1"/>
</dbReference>
<dbReference type="AlphaFoldDB" id="A0AA38WW23"/>
<dbReference type="Proteomes" id="UP001172673">
    <property type="component" value="Unassembled WGS sequence"/>
</dbReference>
<dbReference type="InterPro" id="IPR036188">
    <property type="entry name" value="FAD/NAD-bd_sf"/>
</dbReference>
<keyword evidence="7" id="KW-1185">Reference proteome</keyword>
<name>A0AA38WW23_9EURO</name>
<dbReference type="InterPro" id="IPR050641">
    <property type="entry name" value="RIFMO-like"/>
</dbReference>
<accession>A0AA38WW23</accession>
<sequence length="647" mass="70575">MSGGEAHTESERPDQSVEANSTANGLTNGTTSDTEKHASSDIDTGITNGTSNGHHDRPEDVETDVFVVGAGVTGLAMAGLLASAGVRALTIAKHRGTAPSPRAHVTNQRTMEVFRDMGIEEKVRDVSVRLPSLGNGVICTSLTGMEIARYPCYGAGPRHMSDFALASPTEMVNSPQHVLEVVMLAHAREQGADIRFYNELIGITEMSEGVVGRVRERHSGAEYTVRAKYVVGADGGRSLVAQQFGFGFKGEPGLMNMLTSWIEADVTAHTAHRPALIYMIAQPGNAFWVGSGTLIAVRPYTEWLLNRQYSGDTELDASDDAVIAYIRKTLGIPDLKVRIKDTSKWQVNNVYATENRRGHVFLAGDAAHRHPPAAGLGSNTCIQDAYNLAWKLALVVSGKANESLLDSYNQERQPVAKQIVGHAIQTLYNFARVPQALGFKQGQSLEEGNRSLEELFLDTPEAEKRRGDLKEAVDLQHQRSNALGLHLGHRYGDSSAIAYDGTPFPPLTQDPVLCYEPTTHPGAYLPHAWLEVDKKPVSTLDILEHGHFGLIVGIGGDAFNSAAETVSGELNVRIPVFKVGYRCPYDDVLGQWYEVREIGDRGALLVRPDRHIAWRTMDRPEDPTNALRAAMRHILGFNGQEMESVTT</sequence>
<keyword evidence="2" id="KW-0274">FAD</keyword>
<evidence type="ECO:0000256" key="3">
    <source>
        <dbReference type="ARBA" id="ARBA00023002"/>
    </source>
</evidence>
<dbReference type="Gene3D" id="3.50.50.60">
    <property type="entry name" value="FAD/NAD(P)-binding domain"/>
    <property type="match status" value="1"/>
</dbReference>
<keyword evidence="1" id="KW-0285">Flavoprotein</keyword>
<proteinExistence type="predicted"/>
<dbReference type="PANTHER" id="PTHR43004">
    <property type="entry name" value="TRK SYSTEM POTASSIUM UPTAKE PROTEIN"/>
    <property type="match status" value="1"/>
</dbReference>
<dbReference type="GO" id="GO:0071949">
    <property type="term" value="F:FAD binding"/>
    <property type="evidence" value="ECO:0007669"/>
    <property type="project" value="InterPro"/>
</dbReference>
<feature type="compositionally biased region" description="Polar residues" evidence="4">
    <location>
        <begin position="41"/>
        <end position="52"/>
    </location>
</feature>
<dbReference type="Pfam" id="PF21274">
    <property type="entry name" value="Rng_hyd_C"/>
    <property type="match status" value="1"/>
</dbReference>
<feature type="compositionally biased region" description="Basic and acidic residues" evidence="4">
    <location>
        <begin position="1"/>
        <end position="15"/>
    </location>
</feature>
<protein>
    <recommendedName>
        <fullName evidence="5">FAD-binding domain-containing protein</fullName>
    </recommendedName>
</protein>
<dbReference type="Pfam" id="PF01494">
    <property type="entry name" value="FAD_binding_3"/>
    <property type="match status" value="1"/>
</dbReference>
<evidence type="ECO:0000313" key="7">
    <source>
        <dbReference type="Proteomes" id="UP001172673"/>
    </source>
</evidence>
<feature type="region of interest" description="Disordered" evidence="4">
    <location>
        <begin position="1"/>
        <end position="58"/>
    </location>
</feature>
<evidence type="ECO:0000259" key="5">
    <source>
        <dbReference type="Pfam" id="PF01494"/>
    </source>
</evidence>
<evidence type="ECO:0000256" key="1">
    <source>
        <dbReference type="ARBA" id="ARBA00022630"/>
    </source>
</evidence>
<comment type="caution">
    <text evidence="6">The sequence shown here is derived from an EMBL/GenBank/DDBJ whole genome shotgun (WGS) entry which is preliminary data.</text>
</comment>
<feature type="domain" description="FAD-binding" evidence="5">
    <location>
        <begin position="62"/>
        <end position="420"/>
    </location>
</feature>
<dbReference type="SUPFAM" id="SSF51905">
    <property type="entry name" value="FAD/NAD(P)-binding domain"/>
    <property type="match status" value="1"/>
</dbReference>
<dbReference type="Gene3D" id="3.40.30.120">
    <property type="match status" value="1"/>
</dbReference>
<evidence type="ECO:0000313" key="6">
    <source>
        <dbReference type="EMBL" id="KAJ9602184.1"/>
    </source>
</evidence>
<dbReference type="Gene3D" id="3.30.9.10">
    <property type="entry name" value="D-Amino Acid Oxidase, subunit A, domain 2"/>
    <property type="match status" value="1"/>
</dbReference>
<keyword evidence="3" id="KW-0560">Oxidoreductase</keyword>
<dbReference type="EMBL" id="JAPDRK010000028">
    <property type="protein sequence ID" value="KAJ9602184.1"/>
    <property type="molecule type" value="Genomic_DNA"/>
</dbReference>
<evidence type="ECO:0000256" key="4">
    <source>
        <dbReference type="SAM" id="MobiDB-lite"/>
    </source>
</evidence>
<evidence type="ECO:0000256" key="2">
    <source>
        <dbReference type="ARBA" id="ARBA00022827"/>
    </source>
</evidence>
<feature type="compositionally biased region" description="Polar residues" evidence="4">
    <location>
        <begin position="17"/>
        <end position="32"/>
    </location>
</feature>
<dbReference type="GO" id="GO:0016709">
    <property type="term" value="F:oxidoreductase activity, acting on paired donors, with incorporation or reduction of molecular oxygen, NAD(P)H as one donor, and incorporation of one atom of oxygen"/>
    <property type="evidence" value="ECO:0007669"/>
    <property type="project" value="UniProtKB-ARBA"/>
</dbReference>
<dbReference type="InterPro" id="IPR002938">
    <property type="entry name" value="FAD-bd"/>
</dbReference>
<gene>
    <name evidence="6" type="ORF">H2200_013304</name>
</gene>
<organism evidence="6 7">
    <name type="scientific">Cladophialophora chaetospira</name>
    <dbReference type="NCBI Taxonomy" id="386627"/>
    <lineage>
        <taxon>Eukaryota</taxon>
        <taxon>Fungi</taxon>
        <taxon>Dikarya</taxon>
        <taxon>Ascomycota</taxon>
        <taxon>Pezizomycotina</taxon>
        <taxon>Eurotiomycetes</taxon>
        <taxon>Chaetothyriomycetidae</taxon>
        <taxon>Chaetothyriales</taxon>
        <taxon>Herpotrichiellaceae</taxon>
        <taxon>Cladophialophora</taxon>
    </lineage>
</organism>